<keyword evidence="1" id="KW-0812">Transmembrane</keyword>
<keyword evidence="3" id="KW-1185">Reference proteome</keyword>
<proteinExistence type="predicted"/>
<reference evidence="3" key="1">
    <citation type="submission" date="2018-03" db="EMBL/GenBank/DDBJ databases">
        <title>Ecological and genomic features of two cosmopolitan and abundant freshwater picocyanobacteria.</title>
        <authorList>
            <person name="Cabello-Yeves P.J."/>
            <person name="Picazo A."/>
            <person name="Camacho A."/>
            <person name="Callieri C."/>
            <person name="Rosselli R."/>
            <person name="Roda-Garcia J."/>
            <person name="Coutinho F.H."/>
            <person name="Rodriguez-Valera F."/>
        </authorList>
    </citation>
    <scope>NUCLEOTIDE SEQUENCE [LARGE SCALE GENOMIC DNA]</scope>
    <source>
        <strain evidence="3">Tous</strain>
    </source>
</reference>
<feature type="transmembrane region" description="Helical" evidence="1">
    <location>
        <begin position="21"/>
        <end position="39"/>
    </location>
</feature>
<organism evidence="2 3">
    <name type="scientific">Synechococcus lacustris str. Tous</name>
    <dbReference type="NCBI Taxonomy" id="1910958"/>
    <lineage>
        <taxon>Bacteria</taxon>
        <taxon>Bacillati</taxon>
        <taxon>Cyanobacteriota</taxon>
        <taxon>Cyanophyceae</taxon>
        <taxon>Synechococcales</taxon>
        <taxon>Synechococcaceae</taxon>
        <taxon>Synechococcus</taxon>
    </lineage>
</organism>
<keyword evidence="1" id="KW-1133">Transmembrane helix</keyword>
<keyword evidence="1" id="KW-0472">Membrane</keyword>
<dbReference type="STRING" id="1910958.BTM30_08490"/>
<name>A0A2P7EHQ3_9SYNE</name>
<gene>
    <name evidence="2" type="ORF">C7K08_00855</name>
</gene>
<comment type="caution">
    <text evidence="2">The sequence shown here is derived from an EMBL/GenBank/DDBJ whole genome shotgun (WGS) entry which is preliminary data.</text>
</comment>
<dbReference type="Proteomes" id="UP000240206">
    <property type="component" value="Unassembled WGS sequence"/>
</dbReference>
<sequence length="90" mass="9887">MPLPHPPGYKPPYQTKLDKRRLLLSVVLFSMMAALLLGFGHRAARVPGTLLQPIPINNFILVVVGAAICGLWAEIIRQLALMARSRDASN</sequence>
<evidence type="ECO:0000313" key="2">
    <source>
        <dbReference type="EMBL" id="PSI02755.1"/>
    </source>
</evidence>
<evidence type="ECO:0000313" key="3">
    <source>
        <dbReference type="Proteomes" id="UP000240206"/>
    </source>
</evidence>
<protein>
    <submittedName>
        <fullName evidence="2">Uncharacterized protein</fullName>
    </submittedName>
</protein>
<dbReference type="EMBL" id="PXVC01000002">
    <property type="protein sequence ID" value="PSI02755.1"/>
    <property type="molecule type" value="Genomic_DNA"/>
</dbReference>
<accession>A0A2P7EHQ3</accession>
<dbReference type="AlphaFoldDB" id="A0A2P7EHQ3"/>
<evidence type="ECO:0000256" key="1">
    <source>
        <dbReference type="SAM" id="Phobius"/>
    </source>
</evidence>
<feature type="transmembrane region" description="Helical" evidence="1">
    <location>
        <begin position="59"/>
        <end position="76"/>
    </location>
</feature>